<dbReference type="SUPFAM" id="SSF52540">
    <property type="entry name" value="P-loop containing nucleoside triphosphate hydrolases"/>
    <property type="match status" value="2"/>
</dbReference>
<dbReference type="Pfam" id="PF00004">
    <property type="entry name" value="AAA"/>
    <property type="match status" value="2"/>
</dbReference>
<dbReference type="InterPro" id="IPR003959">
    <property type="entry name" value="ATPase_AAA_core"/>
</dbReference>
<dbReference type="AlphaFoldDB" id="I4BA84"/>
<keyword evidence="2" id="KW-0547">Nucleotide-binding</keyword>
<feature type="domain" description="AAA+ ATPase" evidence="4">
    <location>
        <begin position="506"/>
        <end position="635"/>
    </location>
</feature>
<dbReference type="HOGENOM" id="CLU_020632_0_0_12"/>
<evidence type="ECO:0000313" key="6">
    <source>
        <dbReference type="Proteomes" id="UP000006048"/>
    </source>
</evidence>
<dbReference type="InterPro" id="IPR027417">
    <property type="entry name" value="P-loop_NTPase"/>
</dbReference>
<organism evidence="5 6">
    <name type="scientific">Turneriella parva (strain ATCC BAA-1111 / DSM 21527 / NCTC 11395 / H)</name>
    <name type="common">Leptospira parva</name>
    <dbReference type="NCBI Taxonomy" id="869212"/>
    <lineage>
        <taxon>Bacteria</taxon>
        <taxon>Pseudomonadati</taxon>
        <taxon>Spirochaetota</taxon>
        <taxon>Spirochaetia</taxon>
        <taxon>Leptospirales</taxon>
        <taxon>Leptospiraceae</taxon>
        <taxon>Turneriella</taxon>
    </lineage>
</organism>
<feature type="domain" description="AAA+ ATPase" evidence="4">
    <location>
        <begin position="262"/>
        <end position="497"/>
    </location>
</feature>
<dbReference type="PANTHER" id="PTHR23073">
    <property type="entry name" value="26S PROTEASOME REGULATORY SUBUNIT"/>
    <property type="match status" value="1"/>
</dbReference>
<reference evidence="5 6" key="1">
    <citation type="submission" date="2012-06" db="EMBL/GenBank/DDBJ databases">
        <title>The complete chromosome of genome of Turneriella parva DSM 21527.</title>
        <authorList>
            <consortium name="US DOE Joint Genome Institute (JGI-PGF)"/>
            <person name="Lucas S."/>
            <person name="Han J."/>
            <person name="Lapidus A."/>
            <person name="Bruce D."/>
            <person name="Goodwin L."/>
            <person name="Pitluck S."/>
            <person name="Peters L."/>
            <person name="Kyrpides N."/>
            <person name="Mavromatis K."/>
            <person name="Ivanova N."/>
            <person name="Mikhailova N."/>
            <person name="Chertkov O."/>
            <person name="Detter J.C."/>
            <person name="Tapia R."/>
            <person name="Han C."/>
            <person name="Land M."/>
            <person name="Hauser L."/>
            <person name="Markowitz V."/>
            <person name="Cheng J.-F."/>
            <person name="Hugenholtz P."/>
            <person name="Woyke T."/>
            <person name="Wu D."/>
            <person name="Gronow S."/>
            <person name="Wellnitz S."/>
            <person name="Brambilla E."/>
            <person name="Klenk H.-P."/>
            <person name="Eisen J.A."/>
        </authorList>
    </citation>
    <scope>NUCLEOTIDE SEQUENCE [LARGE SCALE GENOMIC DNA]</scope>
    <source>
        <strain evidence="6">ATCC BAA-1111 / DSM 21527 / NCTC 11395 / H</strain>
    </source>
</reference>
<gene>
    <name evidence="5" type="ordered locus">Turpa_3556</name>
</gene>
<protein>
    <submittedName>
        <fullName evidence="5">AAA ATPase central domain protein</fullName>
    </submittedName>
</protein>
<dbReference type="CDD" id="cd19481">
    <property type="entry name" value="RecA-like_protease"/>
    <property type="match status" value="1"/>
</dbReference>
<dbReference type="EMBL" id="CP002959">
    <property type="protein sequence ID" value="AFM14191.1"/>
    <property type="molecule type" value="Genomic_DNA"/>
</dbReference>
<dbReference type="InterPro" id="IPR003593">
    <property type="entry name" value="AAA+_ATPase"/>
</dbReference>
<name>I4BA84_TURPD</name>
<dbReference type="STRING" id="869212.Turpa_3556"/>
<dbReference type="GO" id="GO:0005524">
    <property type="term" value="F:ATP binding"/>
    <property type="evidence" value="ECO:0007669"/>
    <property type="project" value="UniProtKB-KW"/>
</dbReference>
<accession>I4BA84</accession>
<evidence type="ECO:0000256" key="1">
    <source>
        <dbReference type="ARBA" id="ARBA00006914"/>
    </source>
</evidence>
<dbReference type="Proteomes" id="UP000006048">
    <property type="component" value="Chromosome"/>
</dbReference>
<comment type="similarity">
    <text evidence="1">Belongs to the AAA ATPase family.</text>
</comment>
<dbReference type="KEGG" id="tpx:Turpa_3556"/>
<evidence type="ECO:0000256" key="2">
    <source>
        <dbReference type="ARBA" id="ARBA00022741"/>
    </source>
</evidence>
<dbReference type="OrthoDB" id="9806903at2"/>
<dbReference type="SMART" id="SM00382">
    <property type="entry name" value="AAA"/>
    <property type="match status" value="2"/>
</dbReference>
<evidence type="ECO:0000259" key="4">
    <source>
        <dbReference type="SMART" id="SM00382"/>
    </source>
</evidence>
<dbReference type="Gene3D" id="3.40.50.300">
    <property type="entry name" value="P-loop containing nucleotide triphosphate hydrolases"/>
    <property type="match status" value="2"/>
</dbReference>
<keyword evidence="3" id="KW-0067">ATP-binding</keyword>
<dbReference type="GO" id="GO:0016887">
    <property type="term" value="F:ATP hydrolysis activity"/>
    <property type="evidence" value="ECO:0007669"/>
    <property type="project" value="InterPro"/>
</dbReference>
<evidence type="ECO:0000313" key="5">
    <source>
        <dbReference type="EMBL" id="AFM14191.1"/>
    </source>
</evidence>
<sequence>MRRPYGQSLCGVSPRLLRHRNDYLFILQHLQENEEMLRRALGFVASIASEEEVLQLCQNLHFSQTALAEIKADGLTDRLELFDRLAYLSSRISDSKDYTKLKLAKKLICHLLQNQAAGLQWKSNAFLEYLRENLSLNETELQLLWVLYLRQSGSELDFLNMGISDLADELYVLETCFGMSAQDTGEVLLRDSILSKTGLVEPVGDTVKLPARVLMAIAGNISIAAFQAEHFRPDAASVYSLDSFDLDRIDVEIILALLKGAGPANILLYGKPGCGKTEAARSLIQAAGLDILHVPVHSTGGRHSRLTRLRYADHFSQGSVLIVDEAELILNNAVKFIAFESDSTPAKSVLNTYLDSSRSKTIWILNDTNHLHESTMRRFHFKLHFDKLSRKQRSHALEMIVKKHGIETLVSPDTSSRLLSEEHLSPGVLNQVAHALVQTTKNTPAIDPSVIIDRLLLSNRRVDATQDEEAHVHDAYSLDALNLSISADRIIQSLKSFLALPKKPRNGLNLLFHGLPGTGKTELARYLSHCLNRDLIIKRGSDLLGMYVGSTEQSIAAAFKQAQQSEAILLIDEADTFFRSRVDARQAYEISHTNEFLNQMENHNAILICCTNLIDSFDPAALRRFAMKVEFKLLRSDQRLLLFQEYFRSLIPDMPDVAPLAQALADLENLTPGDFRNVERRIAIWRGNVTWQHLVNELRSENQSKRRGSIRSIGFRQYRPDPPQRYSA</sequence>
<evidence type="ECO:0000256" key="3">
    <source>
        <dbReference type="ARBA" id="ARBA00022840"/>
    </source>
</evidence>
<dbReference type="InterPro" id="IPR050221">
    <property type="entry name" value="26S_Proteasome_ATPase"/>
</dbReference>
<dbReference type="CDD" id="cd00009">
    <property type="entry name" value="AAA"/>
    <property type="match status" value="1"/>
</dbReference>
<keyword evidence="6" id="KW-1185">Reference proteome</keyword>
<proteinExistence type="inferred from homology"/>